<dbReference type="HOGENOM" id="CLU_3170227_0_0_3"/>
<sequence>MGVKIFSSGLTPYPTVNFTFVQLLISTQKINIGAAEKVFEWERQNSF</sequence>
<name>I4H1S8_MICAE</name>
<reference evidence="1 2" key="1">
    <citation type="submission" date="2012-04" db="EMBL/GenBank/DDBJ databases">
        <authorList>
            <person name="Genoscope - CEA"/>
        </authorList>
    </citation>
    <scope>NUCLEOTIDE SEQUENCE [LARGE SCALE GENOMIC DNA]</scope>
    <source>
        <strain evidence="1 2">9806</strain>
    </source>
</reference>
<dbReference type="Proteomes" id="UP000003273">
    <property type="component" value="Unassembled WGS sequence"/>
</dbReference>
<dbReference type="AlphaFoldDB" id="I4H1S8"/>
<evidence type="ECO:0000313" key="1">
    <source>
        <dbReference type="EMBL" id="CCI16002.1"/>
    </source>
</evidence>
<organism evidence="1 2">
    <name type="scientific">Microcystis aeruginosa PCC 9806</name>
    <dbReference type="NCBI Taxonomy" id="1160282"/>
    <lineage>
        <taxon>Bacteria</taxon>
        <taxon>Bacillati</taxon>
        <taxon>Cyanobacteriota</taxon>
        <taxon>Cyanophyceae</taxon>
        <taxon>Oscillatoriophycideae</taxon>
        <taxon>Chroococcales</taxon>
        <taxon>Microcystaceae</taxon>
        <taxon>Microcystis</taxon>
    </lineage>
</organism>
<gene>
    <name evidence="1" type="ORF">MICAE_710034</name>
</gene>
<comment type="caution">
    <text evidence="1">The sequence shown here is derived from an EMBL/GenBank/DDBJ whole genome shotgun (WGS) entry which is preliminary data.</text>
</comment>
<proteinExistence type="predicted"/>
<protein>
    <submittedName>
        <fullName evidence="1">Uncharacterized protein</fullName>
    </submittedName>
</protein>
<accession>I4H1S8</accession>
<dbReference type="EMBL" id="CAIL01000280">
    <property type="protein sequence ID" value="CCI16002.1"/>
    <property type="molecule type" value="Genomic_DNA"/>
</dbReference>
<evidence type="ECO:0000313" key="2">
    <source>
        <dbReference type="Proteomes" id="UP000003273"/>
    </source>
</evidence>